<reference evidence="10" key="1">
    <citation type="journal article" date="2019" name="Int. J. Syst. Evol. Microbiol.">
        <title>The Global Catalogue of Microorganisms (GCM) 10K type strain sequencing project: providing services to taxonomists for standard genome sequencing and annotation.</title>
        <authorList>
            <consortium name="The Broad Institute Genomics Platform"/>
            <consortium name="The Broad Institute Genome Sequencing Center for Infectious Disease"/>
            <person name="Wu L."/>
            <person name="Ma J."/>
        </authorList>
    </citation>
    <scope>NUCLEOTIDE SEQUENCE [LARGE SCALE GENOMIC DNA]</scope>
    <source>
        <strain evidence="10">CECT 7698</strain>
    </source>
</reference>
<comment type="caution">
    <text evidence="9">The sequence shown here is derived from an EMBL/GenBank/DDBJ whole genome shotgun (WGS) entry which is preliminary data.</text>
</comment>
<evidence type="ECO:0000313" key="9">
    <source>
        <dbReference type="EMBL" id="MFC3284757.1"/>
    </source>
</evidence>
<comment type="similarity">
    <text evidence="2">Belongs to the binding-protein-dependent transport system permease family. FecCD subfamily.</text>
</comment>
<evidence type="ECO:0000256" key="1">
    <source>
        <dbReference type="ARBA" id="ARBA00004651"/>
    </source>
</evidence>
<evidence type="ECO:0000313" key="10">
    <source>
        <dbReference type="Proteomes" id="UP001595579"/>
    </source>
</evidence>
<feature type="transmembrane region" description="Helical" evidence="8">
    <location>
        <begin position="60"/>
        <end position="81"/>
    </location>
</feature>
<dbReference type="RefSeq" id="WP_386775031.1">
    <property type="nucleotide sequence ID" value="NZ_JBHRUG010000027.1"/>
</dbReference>
<dbReference type="Proteomes" id="UP001595579">
    <property type="component" value="Unassembled WGS sequence"/>
</dbReference>
<feature type="transmembrane region" description="Helical" evidence="8">
    <location>
        <begin position="147"/>
        <end position="170"/>
    </location>
</feature>
<dbReference type="Gene3D" id="1.10.3470.10">
    <property type="entry name" value="ABC transporter involved in vitamin B12 uptake, BtuC"/>
    <property type="match status" value="2"/>
</dbReference>
<feature type="transmembrane region" description="Helical" evidence="8">
    <location>
        <begin position="394"/>
        <end position="414"/>
    </location>
</feature>
<evidence type="ECO:0000256" key="8">
    <source>
        <dbReference type="SAM" id="Phobius"/>
    </source>
</evidence>
<comment type="subcellular location">
    <subcellularLocation>
        <location evidence="1">Cell membrane</location>
        <topology evidence="1">Multi-pass membrane protein</topology>
    </subcellularLocation>
</comment>
<feature type="transmembrane region" description="Helical" evidence="8">
    <location>
        <begin position="609"/>
        <end position="630"/>
    </location>
</feature>
<feature type="transmembrane region" description="Helical" evidence="8">
    <location>
        <begin position="354"/>
        <end position="374"/>
    </location>
</feature>
<feature type="transmembrane region" description="Helical" evidence="8">
    <location>
        <begin position="280"/>
        <end position="298"/>
    </location>
</feature>
<feature type="transmembrane region" description="Helical" evidence="8">
    <location>
        <begin position="93"/>
        <end position="116"/>
    </location>
</feature>
<protein>
    <submittedName>
        <fullName evidence="9">Fe(3+)-hydroxamate ABC transporter permease FhuB</fullName>
    </submittedName>
</protein>
<feature type="transmembrane region" description="Helical" evidence="8">
    <location>
        <begin position="237"/>
        <end position="260"/>
    </location>
</feature>
<keyword evidence="5 8" id="KW-0812">Transmembrane</keyword>
<dbReference type="SUPFAM" id="SSF81345">
    <property type="entry name" value="ABC transporter involved in vitamin B12 uptake, BtuC"/>
    <property type="match status" value="2"/>
</dbReference>
<keyword evidence="3" id="KW-0813">Transport</keyword>
<evidence type="ECO:0000256" key="6">
    <source>
        <dbReference type="ARBA" id="ARBA00022989"/>
    </source>
</evidence>
<dbReference type="PANTHER" id="PTHR30472:SF37">
    <property type="entry name" value="FE(3+) DICITRATE TRANSPORT SYSTEM PERMEASE PROTEIN FECD-RELATED"/>
    <property type="match status" value="1"/>
</dbReference>
<keyword evidence="7 8" id="KW-0472">Membrane</keyword>
<feature type="transmembrane region" description="Helical" evidence="8">
    <location>
        <begin position="122"/>
        <end position="140"/>
    </location>
</feature>
<evidence type="ECO:0000256" key="3">
    <source>
        <dbReference type="ARBA" id="ARBA00022448"/>
    </source>
</evidence>
<keyword evidence="4" id="KW-1003">Cell membrane</keyword>
<feature type="transmembrane region" description="Helical" evidence="8">
    <location>
        <begin position="482"/>
        <end position="500"/>
    </location>
</feature>
<accession>A0ABV7LQY0</accession>
<feature type="transmembrane region" description="Helical" evidence="8">
    <location>
        <begin position="520"/>
        <end position="541"/>
    </location>
</feature>
<dbReference type="InterPro" id="IPR037294">
    <property type="entry name" value="ABC_BtuC-like"/>
</dbReference>
<sequence length="661" mass="68870">MTPKPFPLLTPGRTCLLLTLPLLGLALATLQAHDGLIEGLQALFVSPDRDSDWLLLHYSWWPRLAIALLAGGGLALAGVLMQQVLRNPLAAPTTLGVASGANLALMVATLMAPGLLVFGREWVALLGGGLAMGLVFTLAWRRGLAPMVVVLAGLVVNLYFGALGMALLLFHQEALKGLLIWGAGSLSQNGWDGVAFLWPRLAIGAALAWLLLRPLAVLELDDASARSLGVSLKHLRLVGLGLAVFVTGCVVSVVGVIGFIGLAAPNIVRLAGARRLGPRLLWSTVLGALLLATTDLLLQRYSGALPTLIPTGATTAALGAPLLLWLIPRLKLTGDQPPGMAHAIGHRHPAPGRLATWLALALSLTAAVALLAGQGSEGWQWLSPAQWHVLEWRVPRLLAAAGSGLMLAIAGTVVQRLTANPMASPEILGISGGSAIALIGAIFLLPSPSNLTLVATGTLGALATLALLVTLNQRSGFLPERLLLTGVAITALFDAVRSIVLSGGDPRGQQVIAWLSGSTYYVDLSSALIVAALAVVLALAARPFARWLDILPLGAATARALGMRLNRARLALLLLVALLTACATLVVGPLSFVGLLAPHMARLLGFSRARAHLLGAALVGALLMVLADWLGRQLLFPQEIPAGLVAALLGGAYFMWGLRRL</sequence>
<name>A0ABV7LQY0_9GAMM</name>
<evidence type="ECO:0000256" key="5">
    <source>
        <dbReference type="ARBA" id="ARBA00022692"/>
    </source>
</evidence>
<evidence type="ECO:0000256" key="7">
    <source>
        <dbReference type="ARBA" id="ARBA00023136"/>
    </source>
</evidence>
<feature type="transmembrane region" description="Helical" evidence="8">
    <location>
        <begin position="451"/>
        <end position="470"/>
    </location>
</feature>
<dbReference type="Pfam" id="PF01032">
    <property type="entry name" value="FecCD"/>
    <property type="match status" value="2"/>
</dbReference>
<organism evidence="9 10">
    <name type="scientific">Litchfieldella rifensis</name>
    <dbReference type="NCBI Taxonomy" id="762643"/>
    <lineage>
        <taxon>Bacteria</taxon>
        <taxon>Pseudomonadati</taxon>
        <taxon>Pseudomonadota</taxon>
        <taxon>Gammaproteobacteria</taxon>
        <taxon>Oceanospirillales</taxon>
        <taxon>Halomonadaceae</taxon>
        <taxon>Litchfieldella</taxon>
    </lineage>
</organism>
<dbReference type="EMBL" id="JBHRUG010000027">
    <property type="protein sequence ID" value="MFC3284757.1"/>
    <property type="molecule type" value="Genomic_DNA"/>
</dbReference>
<feature type="transmembrane region" description="Helical" evidence="8">
    <location>
        <begin position="426"/>
        <end position="445"/>
    </location>
</feature>
<dbReference type="CDD" id="cd06550">
    <property type="entry name" value="TM_ABC_iron-siderophores_like"/>
    <property type="match status" value="2"/>
</dbReference>
<feature type="transmembrane region" description="Helical" evidence="8">
    <location>
        <begin position="642"/>
        <end position="658"/>
    </location>
</feature>
<feature type="transmembrane region" description="Helical" evidence="8">
    <location>
        <begin position="570"/>
        <end position="597"/>
    </location>
</feature>
<evidence type="ECO:0000256" key="2">
    <source>
        <dbReference type="ARBA" id="ARBA00007935"/>
    </source>
</evidence>
<proteinExistence type="inferred from homology"/>
<dbReference type="PANTHER" id="PTHR30472">
    <property type="entry name" value="FERRIC ENTEROBACTIN TRANSPORT SYSTEM PERMEASE PROTEIN"/>
    <property type="match status" value="1"/>
</dbReference>
<keyword evidence="6 8" id="KW-1133">Transmembrane helix</keyword>
<dbReference type="NCBIfam" id="NF007866">
    <property type="entry name" value="PRK10577.1-2"/>
    <property type="match status" value="1"/>
</dbReference>
<keyword evidence="10" id="KW-1185">Reference proteome</keyword>
<dbReference type="InterPro" id="IPR000522">
    <property type="entry name" value="ABC_transptr_permease_BtuC"/>
</dbReference>
<evidence type="ECO:0000256" key="4">
    <source>
        <dbReference type="ARBA" id="ARBA00022475"/>
    </source>
</evidence>
<gene>
    <name evidence="9" type="primary">fhuB</name>
    <name evidence="9" type="ORF">ACFOEV_14235</name>
</gene>